<dbReference type="Gene3D" id="1.20.930.10">
    <property type="entry name" value="Conserved domain common to transcription factors TFIIS, elongin A, CRSP70"/>
    <property type="match status" value="1"/>
</dbReference>
<gene>
    <name evidence="4" type="ORF">HHK36_002951</name>
</gene>
<evidence type="ECO:0000256" key="2">
    <source>
        <dbReference type="SAM" id="MobiDB-lite"/>
    </source>
</evidence>
<evidence type="ECO:0000313" key="5">
    <source>
        <dbReference type="Proteomes" id="UP000655225"/>
    </source>
</evidence>
<dbReference type="SUPFAM" id="SSF47676">
    <property type="entry name" value="Conserved domain common to transcription factors TFIIS, elongin A, CRSP70"/>
    <property type="match status" value="1"/>
</dbReference>
<evidence type="ECO:0000256" key="1">
    <source>
        <dbReference type="PROSITE-ProRule" id="PRU00649"/>
    </source>
</evidence>
<dbReference type="GO" id="GO:0005634">
    <property type="term" value="C:nucleus"/>
    <property type="evidence" value="ECO:0007669"/>
    <property type="project" value="UniProtKB-SubCell"/>
</dbReference>
<name>A0A834ZXF6_TETSI</name>
<feature type="region of interest" description="Disordered" evidence="2">
    <location>
        <begin position="687"/>
        <end position="717"/>
    </location>
</feature>
<dbReference type="AlphaFoldDB" id="A0A834ZXF6"/>
<dbReference type="PANTHER" id="PTHR47292:SF1">
    <property type="entry name" value="TRANSCRIPTION ELONGATION FACTOR (TFIIS) FAMILY PROTEIN"/>
    <property type="match status" value="1"/>
</dbReference>
<keyword evidence="1" id="KW-0539">Nucleus</keyword>
<dbReference type="EMBL" id="JABCRI010000002">
    <property type="protein sequence ID" value="KAF8410422.1"/>
    <property type="molecule type" value="Genomic_DNA"/>
</dbReference>
<accession>A0A834ZXF6</accession>
<reference evidence="4 5" key="1">
    <citation type="submission" date="2020-04" db="EMBL/GenBank/DDBJ databases">
        <title>Plant Genome Project.</title>
        <authorList>
            <person name="Zhang R.-G."/>
        </authorList>
    </citation>
    <scope>NUCLEOTIDE SEQUENCE [LARGE SCALE GENOMIC DNA]</scope>
    <source>
        <strain evidence="4">YNK0</strain>
        <tissue evidence="4">Leaf</tissue>
    </source>
</reference>
<keyword evidence="5" id="KW-1185">Reference proteome</keyword>
<dbReference type="PANTHER" id="PTHR47292">
    <property type="entry name" value="TRANSCRIPTION ELONGATION FACTOR (TFIIS) FAMILY PROTEIN-RELATED"/>
    <property type="match status" value="1"/>
</dbReference>
<dbReference type="OrthoDB" id="1595674at2759"/>
<evidence type="ECO:0000259" key="3">
    <source>
        <dbReference type="PROSITE" id="PS51319"/>
    </source>
</evidence>
<sequence length="946" mass="100853">MTLEDFFTLTEMKDGLTVIARVEELVTVMQKEKDCAVKNISEAARQWSTVASTLAVSENKDCLDHFIRLDGLSFLDRWLQEAQKSSNDTGDSSVEESVTALLGALDTLPINKERSISSGIGVTVKNLFGHKSFRVQDRARALFDNWNQRDDNDADHGEKGGAFSNDEVTASAKVAVESACPEHSAVDILPSKESSNADNCAVEPAGSEILQSSSSDGSQPERSTNVNIPTSNIQDTSRTTLSRTNEDGFQETLCSIMSKPGEERLSGKEEFSIRPAGANSTETCCSPVPMKGNVEGKPLDVLKLKEITDDAKETDTVKSCPAKFGIMEVSSVSTILESECVSATADPANARESAVSSVDAKESNFCLRKTSPLDLDSDVSTLALKPRSGVSNHSRSTVKFNATGQGCDTLEVARQVAKEVVQEVIDYGESFCRSSSNSEGGVGQPGSPDSMNGEQDQPIMGLNEVPTGRNLSGGASYPNEKEHLISSKNMDTKPEDCMLEESSQVTEAAQESASNAEKGLCHFDLNEEIHSEEMDCPMTPISAPISVVAASRAAAAPGLPVAPLQFEGALGWKGSAETSAFRPASTRRIPNGDKTLFIEGSSYSSKQRQDISNIDLNLAGGDDNGVADPILAKQIPASSGLPSGESSIEVSSRRAEKLKLDLNCVDENDNAPLLGLKMEGRSLYHHCNGGRSSSTASSSSSRQPSMRSIDLNDNPSIFSESYDQLPDLVKSSTREMNAYGGFKLDDPVISIMGTRVEISQKEFVPHTRSFLPSGEVMETALGSNLAKTGGGVHVQPAMAYSSLPHLLFGYNMGPSISLSPAVYGPGSMPYIVDSRGGPVIPQILDSAAAVASSYPQPPYLMSFTGPPSGLNGIGLTRPNLDLNSGSMMVEGGSRESGGLRQLFVPGQGGLMEEHMGSALQPLSLGMGMKRKEPDGGWEQYPVKFRP</sequence>
<dbReference type="OMA" id="ECLDVFV"/>
<comment type="caution">
    <text evidence="4">The sequence shown here is derived from an EMBL/GenBank/DDBJ whole genome shotgun (WGS) entry which is preliminary data.</text>
</comment>
<protein>
    <recommendedName>
        <fullName evidence="3">TFIIS N-terminal domain-containing protein</fullName>
    </recommendedName>
</protein>
<feature type="compositionally biased region" description="Low complexity" evidence="2">
    <location>
        <begin position="691"/>
        <end position="708"/>
    </location>
</feature>
<proteinExistence type="predicted"/>
<evidence type="ECO:0000313" key="4">
    <source>
        <dbReference type="EMBL" id="KAF8410422.1"/>
    </source>
</evidence>
<feature type="domain" description="TFIIS N-terminal" evidence="3">
    <location>
        <begin position="73"/>
        <end position="153"/>
    </location>
</feature>
<dbReference type="InterPro" id="IPR017923">
    <property type="entry name" value="TFIIS_N"/>
</dbReference>
<organism evidence="4 5">
    <name type="scientific">Tetracentron sinense</name>
    <name type="common">Spur-leaf</name>
    <dbReference type="NCBI Taxonomy" id="13715"/>
    <lineage>
        <taxon>Eukaryota</taxon>
        <taxon>Viridiplantae</taxon>
        <taxon>Streptophyta</taxon>
        <taxon>Embryophyta</taxon>
        <taxon>Tracheophyta</taxon>
        <taxon>Spermatophyta</taxon>
        <taxon>Magnoliopsida</taxon>
        <taxon>Trochodendrales</taxon>
        <taxon>Trochodendraceae</taxon>
        <taxon>Tetracentron</taxon>
    </lineage>
</organism>
<feature type="region of interest" description="Disordered" evidence="2">
    <location>
        <begin position="432"/>
        <end position="479"/>
    </location>
</feature>
<feature type="region of interest" description="Disordered" evidence="2">
    <location>
        <begin position="208"/>
        <end position="247"/>
    </location>
</feature>
<dbReference type="Pfam" id="PF08711">
    <property type="entry name" value="Med26"/>
    <property type="match status" value="1"/>
</dbReference>
<dbReference type="Proteomes" id="UP000655225">
    <property type="component" value="Unassembled WGS sequence"/>
</dbReference>
<dbReference type="PROSITE" id="PS51319">
    <property type="entry name" value="TFIIS_N"/>
    <property type="match status" value="1"/>
</dbReference>
<feature type="compositionally biased region" description="Polar residues" evidence="2">
    <location>
        <begin position="209"/>
        <end position="243"/>
    </location>
</feature>
<comment type="subcellular location">
    <subcellularLocation>
        <location evidence="1">Nucleus</location>
    </subcellularLocation>
</comment>
<dbReference type="InterPro" id="IPR035441">
    <property type="entry name" value="TFIIS/LEDGF_dom_sf"/>
</dbReference>